<keyword evidence="2 5" id="KW-0812">Transmembrane</keyword>
<evidence type="ECO:0008006" key="8">
    <source>
        <dbReference type="Google" id="ProtNLM"/>
    </source>
</evidence>
<evidence type="ECO:0000256" key="4">
    <source>
        <dbReference type="ARBA" id="ARBA00023136"/>
    </source>
</evidence>
<evidence type="ECO:0000256" key="5">
    <source>
        <dbReference type="SAM" id="Phobius"/>
    </source>
</evidence>
<feature type="transmembrane region" description="Helical" evidence="5">
    <location>
        <begin position="39"/>
        <end position="56"/>
    </location>
</feature>
<keyword evidence="7" id="KW-1185">Reference proteome</keyword>
<dbReference type="GO" id="GO:0016020">
    <property type="term" value="C:membrane"/>
    <property type="evidence" value="ECO:0007669"/>
    <property type="project" value="UniProtKB-SubCell"/>
</dbReference>
<comment type="caution">
    <text evidence="6">The sequence shown here is derived from an EMBL/GenBank/DDBJ whole genome shotgun (WGS) entry which is preliminary data.</text>
</comment>
<dbReference type="AlphaFoldDB" id="A0A917ZKK1"/>
<evidence type="ECO:0000256" key="3">
    <source>
        <dbReference type="ARBA" id="ARBA00022989"/>
    </source>
</evidence>
<accession>A0A917ZKK1</accession>
<proteinExistence type="predicted"/>
<gene>
    <name evidence="6" type="ORF">GCM10011348_27550</name>
</gene>
<protein>
    <recommendedName>
        <fullName evidence="8">MtN3 and saliva related transmembrane protein</fullName>
    </recommendedName>
</protein>
<evidence type="ECO:0000313" key="7">
    <source>
        <dbReference type="Proteomes" id="UP000599578"/>
    </source>
</evidence>
<comment type="subcellular location">
    <subcellularLocation>
        <location evidence="1">Membrane</location>
        <topology evidence="1">Multi-pass membrane protein</topology>
    </subcellularLocation>
</comment>
<dbReference type="NCBIfam" id="NF037968">
    <property type="entry name" value="SemiSWEET_2"/>
    <property type="match status" value="1"/>
</dbReference>
<dbReference type="RefSeq" id="WP_188861186.1">
    <property type="nucleotide sequence ID" value="NZ_BMLT01000006.1"/>
</dbReference>
<evidence type="ECO:0000256" key="2">
    <source>
        <dbReference type="ARBA" id="ARBA00022692"/>
    </source>
</evidence>
<keyword evidence="4 5" id="KW-0472">Membrane</keyword>
<evidence type="ECO:0000256" key="1">
    <source>
        <dbReference type="ARBA" id="ARBA00004141"/>
    </source>
</evidence>
<name>A0A917ZKK1_9GAMM</name>
<feature type="transmembrane region" description="Helical" evidence="5">
    <location>
        <begin position="62"/>
        <end position="81"/>
    </location>
</feature>
<dbReference type="Proteomes" id="UP000599578">
    <property type="component" value="Unassembled WGS sequence"/>
</dbReference>
<dbReference type="GO" id="GO:0051119">
    <property type="term" value="F:sugar transmembrane transporter activity"/>
    <property type="evidence" value="ECO:0007669"/>
    <property type="project" value="InterPro"/>
</dbReference>
<sequence length="94" mass="10107">MHSITLIGLAAAFCTTAAFVPQVLRILRTGNVDGISLSMYSIFTLGVLLWLGYGIVLRDLPMILANLVTLILAAAVLGLTLRTRLRVRNRAVAA</sequence>
<keyword evidence="3 5" id="KW-1133">Transmembrane helix</keyword>
<dbReference type="Gene3D" id="1.20.1280.290">
    <property type="match status" value="1"/>
</dbReference>
<feature type="transmembrane region" description="Helical" evidence="5">
    <location>
        <begin position="6"/>
        <end position="27"/>
    </location>
</feature>
<reference evidence="6 7" key="1">
    <citation type="journal article" date="2014" name="Int. J. Syst. Evol. Microbiol.">
        <title>Complete genome sequence of Corynebacterium casei LMG S-19264T (=DSM 44701T), isolated from a smear-ripened cheese.</title>
        <authorList>
            <consortium name="US DOE Joint Genome Institute (JGI-PGF)"/>
            <person name="Walter F."/>
            <person name="Albersmeier A."/>
            <person name="Kalinowski J."/>
            <person name="Ruckert C."/>
        </authorList>
    </citation>
    <scope>NUCLEOTIDE SEQUENCE [LARGE SCALE GENOMIC DNA]</scope>
    <source>
        <strain evidence="6 7">CGMCC 1.7286</strain>
    </source>
</reference>
<organism evidence="6 7">
    <name type="scientific">Marinobacterium nitratireducens</name>
    <dbReference type="NCBI Taxonomy" id="518897"/>
    <lineage>
        <taxon>Bacteria</taxon>
        <taxon>Pseudomonadati</taxon>
        <taxon>Pseudomonadota</taxon>
        <taxon>Gammaproteobacteria</taxon>
        <taxon>Oceanospirillales</taxon>
        <taxon>Oceanospirillaceae</taxon>
        <taxon>Marinobacterium</taxon>
    </lineage>
</organism>
<dbReference type="InterPro" id="IPR047662">
    <property type="entry name" value="SemiSWEET"/>
</dbReference>
<dbReference type="EMBL" id="BMLT01000006">
    <property type="protein sequence ID" value="GGO83537.1"/>
    <property type="molecule type" value="Genomic_DNA"/>
</dbReference>
<dbReference type="Pfam" id="PF04193">
    <property type="entry name" value="PQ-loop"/>
    <property type="match status" value="1"/>
</dbReference>
<evidence type="ECO:0000313" key="6">
    <source>
        <dbReference type="EMBL" id="GGO83537.1"/>
    </source>
</evidence>
<dbReference type="InterPro" id="IPR006603">
    <property type="entry name" value="PQ-loop_rpt"/>
</dbReference>